<name>A0AAN9Q9C7_CANGL</name>
<accession>A0AAN9Q9C7</accession>
<gene>
    <name evidence="1" type="ORF">VNO77_23880</name>
</gene>
<proteinExistence type="predicted"/>
<reference evidence="1 2" key="1">
    <citation type="submission" date="2024-01" db="EMBL/GenBank/DDBJ databases">
        <title>The genomes of 5 underutilized Papilionoideae crops provide insights into root nodulation and disease resistanc.</title>
        <authorList>
            <person name="Jiang F."/>
        </authorList>
    </citation>
    <scope>NUCLEOTIDE SEQUENCE [LARGE SCALE GENOMIC DNA]</scope>
    <source>
        <strain evidence="1">LVBAO_FW01</strain>
        <tissue evidence="1">Leaves</tissue>
    </source>
</reference>
<evidence type="ECO:0000313" key="1">
    <source>
        <dbReference type="EMBL" id="KAK7329705.1"/>
    </source>
</evidence>
<comment type="caution">
    <text evidence="1">The sequence shown here is derived from an EMBL/GenBank/DDBJ whole genome shotgun (WGS) entry which is preliminary data.</text>
</comment>
<dbReference type="EMBL" id="JAYMYQ010000005">
    <property type="protein sequence ID" value="KAK7329705.1"/>
    <property type="molecule type" value="Genomic_DNA"/>
</dbReference>
<dbReference type="AlphaFoldDB" id="A0AAN9Q9C7"/>
<evidence type="ECO:0000313" key="2">
    <source>
        <dbReference type="Proteomes" id="UP001367508"/>
    </source>
</evidence>
<keyword evidence="2" id="KW-1185">Reference proteome</keyword>
<dbReference type="Proteomes" id="UP001367508">
    <property type="component" value="Unassembled WGS sequence"/>
</dbReference>
<protein>
    <submittedName>
        <fullName evidence="1">Uncharacterized protein</fullName>
    </submittedName>
</protein>
<sequence>MQMRFVVILIINKFVRQSYNFKRIAVLWLRFLHLIPLKRSTKIQINVFLREWNWNISSDFLDAYFKSLWNLNVYINEWLYDICVALVFKEKEARVLHIQKPSVPPVFLTHQARCERVDHRGTSASPFSKSLNNKSIGF</sequence>
<organism evidence="1 2">
    <name type="scientific">Canavalia gladiata</name>
    <name type="common">Sword bean</name>
    <name type="synonym">Dolichos gladiatus</name>
    <dbReference type="NCBI Taxonomy" id="3824"/>
    <lineage>
        <taxon>Eukaryota</taxon>
        <taxon>Viridiplantae</taxon>
        <taxon>Streptophyta</taxon>
        <taxon>Embryophyta</taxon>
        <taxon>Tracheophyta</taxon>
        <taxon>Spermatophyta</taxon>
        <taxon>Magnoliopsida</taxon>
        <taxon>eudicotyledons</taxon>
        <taxon>Gunneridae</taxon>
        <taxon>Pentapetalae</taxon>
        <taxon>rosids</taxon>
        <taxon>fabids</taxon>
        <taxon>Fabales</taxon>
        <taxon>Fabaceae</taxon>
        <taxon>Papilionoideae</taxon>
        <taxon>50 kb inversion clade</taxon>
        <taxon>NPAAA clade</taxon>
        <taxon>indigoferoid/millettioid clade</taxon>
        <taxon>Phaseoleae</taxon>
        <taxon>Canavalia</taxon>
    </lineage>
</organism>